<dbReference type="OrthoDB" id="331765at2759"/>
<keyword evidence="1" id="KW-0175">Coiled coil</keyword>
<dbReference type="EMBL" id="GG745364">
    <property type="protein sequence ID" value="KNE70062.1"/>
    <property type="molecule type" value="Genomic_DNA"/>
</dbReference>
<reference evidence="3 4" key="1">
    <citation type="submission" date="2009-11" db="EMBL/GenBank/DDBJ databases">
        <title>Annotation of Allomyces macrogynus ATCC 38327.</title>
        <authorList>
            <consortium name="The Broad Institute Genome Sequencing Platform"/>
            <person name="Russ C."/>
            <person name="Cuomo C."/>
            <person name="Burger G."/>
            <person name="Gray M.W."/>
            <person name="Holland P.W.H."/>
            <person name="King N."/>
            <person name="Lang F.B.F."/>
            <person name="Roger A.J."/>
            <person name="Ruiz-Trillo I."/>
            <person name="Young S.K."/>
            <person name="Zeng Q."/>
            <person name="Gargeya S."/>
            <person name="Fitzgerald M."/>
            <person name="Haas B."/>
            <person name="Abouelleil A."/>
            <person name="Alvarado L."/>
            <person name="Arachchi H.M."/>
            <person name="Berlin A."/>
            <person name="Chapman S.B."/>
            <person name="Gearin G."/>
            <person name="Goldberg J."/>
            <person name="Griggs A."/>
            <person name="Gujja S."/>
            <person name="Hansen M."/>
            <person name="Heiman D."/>
            <person name="Howarth C."/>
            <person name="Larimer J."/>
            <person name="Lui A."/>
            <person name="MacDonald P.J.P."/>
            <person name="McCowen C."/>
            <person name="Montmayeur A."/>
            <person name="Murphy C."/>
            <person name="Neiman D."/>
            <person name="Pearson M."/>
            <person name="Priest M."/>
            <person name="Roberts A."/>
            <person name="Saif S."/>
            <person name="Shea T."/>
            <person name="Sisk P."/>
            <person name="Stolte C."/>
            <person name="Sykes S."/>
            <person name="Wortman J."/>
            <person name="Nusbaum C."/>
            <person name="Birren B."/>
        </authorList>
    </citation>
    <scope>NUCLEOTIDE SEQUENCE [LARGE SCALE GENOMIC DNA]</scope>
    <source>
        <strain evidence="3 4">ATCC 38327</strain>
    </source>
</reference>
<feature type="compositionally biased region" description="Basic and acidic residues" evidence="2">
    <location>
        <begin position="563"/>
        <end position="574"/>
    </location>
</feature>
<dbReference type="STRING" id="578462.A0A0L0T5P0"/>
<feature type="region of interest" description="Disordered" evidence="2">
    <location>
        <begin position="551"/>
        <end position="574"/>
    </location>
</feature>
<evidence type="ECO:0000313" key="4">
    <source>
        <dbReference type="Proteomes" id="UP000054350"/>
    </source>
</evidence>
<sequence length="574" mass="66019">MSTASAIPVQNGPPTGIKPAANTHKATRSLPTPGYYTGLGGKPGSLTKLPVPGSARTRRPISSITPAGHGKRARSETPGTAGASIPLVSYGGRKEEVGKEGGAVEVGEPYTPNWKLQEELQDEKQRLHDQSVAMVAQWHNTIAGQRRRRLYAHKERERMAEIQRQEMDKDWEAVKAAERQALVDRAKNMQYLEDVRVRQLKSQALITQVLKERKAQLEYKSVEQALNQERAQDELAAELARLAAADKEAAEMQRKVKTIMHETAQTNLQMSEARRAEQEREKAQLREWFAAQSEKALEDARELEERELLRKQQQTKELVTMLDWAIQDKQERENEADGDESELDRINEHIMRIKERIALKRKETEAALIRSRVLRNEYVATKAVPIQDQFRKTRDEFLHKMEHAHEGELEHRLRAEADQRKRDMQACVEAMQRSVEDRRRQQVLEKFEAAEVRKQSEELARNAARSADRRKDRTKKIQAVFGNDYRREISEHVNVNARVKAAHKQEYSQAVEKQLQEDRQFHQFAMKLCKDLRSIGNDPAPVEKRLAEMDLDPRARQPVASERASDTFHRLGFQ</sequence>
<name>A0A0L0T5P0_ALLM3</name>
<protein>
    <recommendedName>
        <fullName evidence="5">Trichohyalin-plectin-homology domain-containing protein</fullName>
    </recommendedName>
</protein>
<evidence type="ECO:0000256" key="2">
    <source>
        <dbReference type="SAM" id="MobiDB-lite"/>
    </source>
</evidence>
<proteinExistence type="predicted"/>
<feature type="coiled-coil region" evidence="1">
    <location>
        <begin position="212"/>
        <end position="314"/>
    </location>
</feature>
<evidence type="ECO:0008006" key="5">
    <source>
        <dbReference type="Google" id="ProtNLM"/>
    </source>
</evidence>
<accession>A0A0L0T5P0</accession>
<dbReference type="eggNOG" id="ENOG502RBM8">
    <property type="taxonomic scope" value="Eukaryota"/>
</dbReference>
<gene>
    <name evidence="3" type="ORF">AMAG_15048</name>
</gene>
<dbReference type="AlphaFoldDB" id="A0A0L0T5P0"/>
<dbReference type="VEuPathDB" id="FungiDB:AMAG_15048"/>
<dbReference type="PANTHER" id="PTHR28663:SF1">
    <property type="entry name" value="CILIA- AND FLAGELLA- ASSOCIATED PROTEIN 210"/>
    <property type="match status" value="1"/>
</dbReference>
<organism evidence="3 4">
    <name type="scientific">Allomyces macrogynus (strain ATCC 38327)</name>
    <name type="common">Allomyces javanicus var. macrogynus</name>
    <dbReference type="NCBI Taxonomy" id="578462"/>
    <lineage>
        <taxon>Eukaryota</taxon>
        <taxon>Fungi</taxon>
        <taxon>Fungi incertae sedis</taxon>
        <taxon>Blastocladiomycota</taxon>
        <taxon>Blastocladiomycetes</taxon>
        <taxon>Blastocladiales</taxon>
        <taxon>Blastocladiaceae</taxon>
        <taxon>Allomyces</taxon>
    </lineage>
</organism>
<evidence type="ECO:0000256" key="1">
    <source>
        <dbReference type="SAM" id="Coils"/>
    </source>
</evidence>
<feature type="region of interest" description="Disordered" evidence="2">
    <location>
        <begin position="1"/>
        <end position="87"/>
    </location>
</feature>
<dbReference type="InterPro" id="IPR039986">
    <property type="entry name" value="CFAP210"/>
</dbReference>
<evidence type="ECO:0000313" key="3">
    <source>
        <dbReference type="EMBL" id="KNE70062.1"/>
    </source>
</evidence>
<dbReference type="PANTHER" id="PTHR28663">
    <property type="entry name" value="COILED-COIL DOMAIN-CONTAINING PROTEIN 173"/>
    <property type="match status" value="1"/>
</dbReference>
<dbReference type="OMA" id="NWGNTID"/>
<dbReference type="Proteomes" id="UP000054350">
    <property type="component" value="Unassembled WGS sequence"/>
</dbReference>
<keyword evidence="4" id="KW-1185">Reference proteome</keyword>
<reference evidence="4" key="2">
    <citation type="submission" date="2009-11" db="EMBL/GenBank/DDBJ databases">
        <title>The Genome Sequence of Allomyces macrogynus strain ATCC 38327.</title>
        <authorList>
            <consortium name="The Broad Institute Genome Sequencing Platform"/>
            <person name="Russ C."/>
            <person name="Cuomo C."/>
            <person name="Shea T."/>
            <person name="Young S.K."/>
            <person name="Zeng Q."/>
            <person name="Koehrsen M."/>
            <person name="Haas B."/>
            <person name="Borodovsky M."/>
            <person name="Guigo R."/>
            <person name="Alvarado L."/>
            <person name="Berlin A."/>
            <person name="Borenstein D."/>
            <person name="Chen Z."/>
            <person name="Engels R."/>
            <person name="Freedman E."/>
            <person name="Gellesch M."/>
            <person name="Goldberg J."/>
            <person name="Griggs A."/>
            <person name="Gujja S."/>
            <person name="Heiman D."/>
            <person name="Hepburn T."/>
            <person name="Howarth C."/>
            <person name="Jen D."/>
            <person name="Larson L."/>
            <person name="Lewis B."/>
            <person name="Mehta T."/>
            <person name="Park D."/>
            <person name="Pearson M."/>
            <person name="Roberts A."/>
            <person name="Saif S."/>
            <person name="Shenoy N."/>
            <person name="Sisk P."/>
            <person name="Stolte C."/>
            <person name="Sykes S."/>
            <person name="Walk T."/>
            <person name="White J."/>
            <person name="Yandava C."/>
            <person name="Burger G."/>
            <person name="Gray M.W."/>
            <person name="Holland P.W.H."/>
            <person name="King N."/>
            <person name="Lang F.B.F."/>
            <person name="Roger A.J."/>
            <person name="Ruiz-Trillo I."/>
            <person name="Lander E."/>
            <person name="Nusbaum C."/>
        </authorList>
    </citation>
    <scope>NUCLEOTIDE SEQUENCE [LARGE SCALE GENOMIC DNA]</scope>
    <source>
        <strain evidence="4">ATCC 38327</strain>
    </source>
</reference>